<dbReference type="SUPFAM" id="SSF56112">
    <property type="entry name" value="Protein kinase-like (PK-like)"/>
    <property type="match status" value="1"/>
</dbReference>
<keyword evidence="2" id="KW-0547">Nucleotide-binding</keyword>
<dbReference type="Gene3D" id="1.10.510.10">
    <property type="entry name" value="Transferase(Phosphotransferase) domain 1"/>
    <property type="match status" value="1"/>
</dbReference>
<evidence type="ECO:0000259" key="6">
    <source>
        <dbReference type="PROSITE" id="PS50011"/>
    </source>
</evidence>
<gene>
    <name evidence="7" type="ORF">SISSUDRAFT_585579</name>
</gene>
<dbReference type="InterPro" id="IPR001245">
    <property type="entry name" value="Ser-Thr/Tyr_kinase_cat_dom"/>
</dbReference>
<name>A0A165XDJ3_9AGAM</name>
<dbReference type="GO" id="GO:0005524">
    <property type="term" value="F:ATP binding"/>
    <property type="evidence" value="ECO:0007669"/>
    <property type="project" value="UniProtKB-KW"/>
</dbReference>
<proteinExistence type="predicted"/>
<reference evidence="7 8" key="1">
    <citation type="journal article" date="2016" name="Mol. Biol. Evol.">
        <title>Comparative Genomics of Early-Diverging Mushroom-Forming Fungi Provides Insights into the Origins of Lignocellulose Decay Capabilities.</title>
        <authorList>
            <person name="Nagy L.G."/>
            <person name="Riley R."/>
            <person name="Tritt A."/>
            <person name="Adam C."/>
            <person name="Daum C."/>
            <person name="Floudas D."/>
            <person name="Sun H."/>
            <person name="Yadav J.S."/>
            <person name="Pangilinan J."/>
            <person name="Larsson K.H."/>
            <person name="Matsuura K."/>
            <person name="Barry K."/>
            <person name="Labutti K."/>
            <person name="Kuo R."/>
            <person name="Ohm R.A."/>
            <person name="Bhattacharya S.S."/>
            <person name="Shirouzu T."/>
            <person name="Yoshinaga Y."/>
            <person name="Martin F.M."/>
            <person name="Grigoriev I.V."/>
            <person name="Hibbett D.S."/>
        </authorList>
    </citation>
    <scope>NUCLEOTIDE SEQUENCE [LARGE SCALE GENOMIC DNA]</scope>
    <source>
        <strain evidence="7 8">HHB10207 ss-3</strain>
    </source>
</reference>
<dbReference type="PANTHER" id="PTHR44329">
    <property type="entry name" value="SERINE/THREONINE-PROTEIN KINASE TNNI3K-RELATED"/>
    <property type="match status" value="1"/>
</dbReference>
<evidence type="ECO:0000256" key="1">
    <source>
        <dbReference type="ARBA" id="ARBA00022679"/>
    </source>
</evidence>
<evidence type="ECO:0000256" key="5">
    <source>
        <dbReference type="SAM" id="MobiDB-lite"/>
    </source>
</evidence>
<dbReference type="Proteomes" id="UP000076798">
    <property type="component" value="Unassembled WGS sequence"/>
</dbReference>
<dbReference type="PROSITE" id="PS50011">
    <property type="entry name" value="PROTEIN_KINASE_DOM"/>
    <property type="match status" value="1"/>
</dbReference>
<dbReference type="OrthoDB" id="346907at2759"/>
<dbReference type="EMBL" id="KV428390">
    <property type="protein sequence ID" value="KZT32087.1"/>
    <property type="molecule type" value="Genomic_DNA"/>
</dbReference>
<keyword evidence="3 7" id="KW-0418">Kinase</keyword>
<evidence type="ECO:0000256" key="4">
    <source>
        <dbReference type="ARBA" id="ARBA00022840"/>
    </source>
</evidence>
<evidence type="ECO:0000256" key="2">
    <source>
        <dbReference type="ARBA" id="ARBA00022741"/>
    </source>
</evidence>
<dbReference type="PANTHER" id="PTHR44329:SF288">
    <property type="entry name" value="MITOGEN-ACTIVATED PROTEIN KINASE KINASE KINASE 20"/>
    <property type="match status" value="1"/>
</dbReference>
<protein>
    <submittedName>
        <fullName evidence="7">Kinase-like protein</fullName>
    </submittedName>
</protein>
<evidence type="ECO:0000313" key="8">
    <source>
        <dbReference type="Proteomes" id="UP000076798"/>
    </source>
</evidence>
<dbReference type="GO" id="GO:0004674">
    <property type="term" value="F:protein serine/threonine kinase activity"/>
    <property type="evidence" value="ECO:0007669"/>
    <property type="project" value="TreeGrafter"/>
</dbReference>
<keyword evidence="8" id="KW-1185">Reference proteome</keyword>
<dbReference type="PIRSF" id="PIRSF000654">
    <property type="entry name" value="Integrin-linked_kinase"/>
    <property type="match status" value="1"/>
</dbReference>
<feature type="domain" description="Protein kinase" evidence="6">
    <location>
        <begin position="1"/>
        <end position="282"/>
    </location>
</feature>
<keyword evidence="1" id="KW-0808">Transferase</keyword>
<dbReference type="InterPro" id="IPR000719">
    <property type="entry name" value="Prot_kinase_dom"/>
</dbReference>
<feature type="region of interest" description="Disordered" evidence="5">
    <location>
        <begin position="287"/>
        <end position="313"/>
    </location>
</feature>
<organism evidence="7 8">
    <name type="scientific">Sistotremastrum suecicum HHB10207 ss-3</name>
    <dbReference type="NCBI Taxonomy" id="1314776"/>
    <lineage>
        <taxon>Eukaryota</taxon>
        <taxon>Fungi</taxon>
        <taxon>Dikarya</taxon>
        <taxon>Basidiomycota</taxon>
        <taxon>Agaricomycotina</taxon>
        <taxon>Agaricomycetes</taxon>
        <taxon>Sistotremastrales</taxon>
        <taxon>Sistotremastraceae</taxon>
        <taxon>Sistotremastrum</taxon>
    </lineage>
</organism>
<feature type="compositionally biased region" description="Low complexity" evidence="5">
    <location>
        <begin position="300"/>
        <end position="313"/>
    </location>
</feature>
<evidence type="ECO:0000256" key="3">
    <source>
        <dbReference type="ARBA" id="ARBA00022777"/>
    </source>
</evidence>
<evidence type="ECO:0000313" key="7">
    <source>
        <dbReference type="EMBL" id="KZT32087.1"/>
    </source>
</evidence>
<accession>A0A165XDJ3</accession>
<dbReference type="InterPro" id="IPR011009">
    <property type="entry name" value="Kinase-like_dom_sf"/>
</dbReference>
<sequence length="313" mass="35240">MAQLEDADGVPDGPRFAVRNLNPRAIQHVKRIERQVKIMAKLRHPNIVKFNAFWKPGDDQTYTEPCKLFFEYCDGGNVKDYLSKQRKASKPVNLLQLVVDVAYGIQYLHSDAIKVAHCDIKPTSVVITKDGVAKLTSFYHSKEMLEEDETQANSSSCPQMEDHRWTSPEALGERVLSNREQCLASDIYGFGLVSFFILTGKEPYALADRSQSMRDAVRKEEPAKFEDSFTEEAKAALREHSHLTEDGIVELWGLLTDCWAKDRHQRPTINTVIERLNALPEVSLIRRETPSTDAQASQAPTPDTSSDTSETAA</sequence>
<dbReference type="Pfam" id="PF07714">
    <property type="entry name" value="PK_Tyr_Ser-Thr"/>
    <property type="match status" value="1"/>
</dbReference>
<keyword evidence="4" id="KW-0067">ATP-binding</keyword>
<dbReference type="AlphaFoldDB" id="A0A165XDJ3"/>
<dbReference type="InterPro" id="IPR051681">
    <property type="entry name" value="Ser/Thr_Kinases-Pseudokinases"/>
</dbReference>
<dbReference type="STRING" id="1314776.A0A165XDJ3"/>